<comment type="subcellular location">
    <subcellularLocation>
        <location evidence="1">Cell membrane</location>
        <topology evidence="1">Lipid-anchor</topology>
        <topology evidence="1">GPI-anchor</topology>
        <orientation evidence="1">Extracellular side</orientation>
    </subcellularLocation>
</comment>
<dbReference type="PRINTS" id="PR00138">
    <property type="entry name" value="MATRIXIN"/>
</dbReference>
<feature type="binding site" evidence="13">
    <location>
        <position position="280"/>
    </location>
    <ligand>
        <name>Zn(2+)</name>
        <dbReference type="ChEBI" id="CHEBI:29105"/>
        <label>2</label>
        <note>catalytic</note>
    </ligand>
</feature>
<keyword evidence="18" id="KW-1185">Reference proteome</keyword>
<comment type="similarity">
    <text evidence="2">Belongs to the peptidase M10A family. Matrix metalloproteinases (MMPs) subfamily.</text>
</comment>
<dbReference type="GO" id="GO:0030574">
    <property type="term" value="P:collagen catabolic process"/>
    <property type="evidence" value="ECO:0007669"/>
    <property type="project" value="TreeGrafter"/>
</dbReference>
<dbReference type="InterPro" id="IPR033739">
    <property type="entry name" value="M10A_MMP"/>
</dbReference>
<feature type="domain" description="Peptidase metallopeptidase" evidence="16">
    <location>
        <begin position="159"/>
        <end position="314"/>
    </location>
</feature>
<gene>
    <name evidence="17" type="ORF">CCACVL1_24539</name>
</gene>
<feature type="binding site" evidence="14">
    <location>
        <position position="223"/>
    </location>
    <ligand>
        <name>Zn(2+)</name>
        <dbReference type="ChEBI" id="CHEBI:29105"/>
        <label>1</label>
    </ligand>
</feature>
<keyword evidence="3" id="KW-0472">Membrane</keyword>
<evidence type="ECO:0000256" key="9">
    <source>
        <dbReference type="ARBA" id="ARBA00023049"/>
    </source>
</evidence>
<reference evidence="17 18" key="1">
    <citation type="submission" date="2013-09" db="EMBL/GenBank/DDBJ databases">
        <title>Corchorus capsularis genome sequencing.</title>
        <authorList>
            <person name="Alam M."/>
            <person name="Haque M.S."/>
            <person name="Islam M.S."/>
            <person name="Emdad E.M."/>
            <person name="Islam M.M."/>
            <person name="Ahmed B."/>
            <person name="Halim A."/>
            <person name="Hossen Q.M.M."/>
            <person name="Hossain M.Z."/>
            <person name="Ahmed R."/>
            <person name="Khan M.M."/>
            <person name="Islam R."/>
            <person name="Rashid M.M."/>
            <person name="Khan S.A."/>
            <person name="Rahman M.S."/>
            <person name="Alam M."/>
        </authorList>
    </citation>
    <scope>NUCLEOTIDE SEQUENCE [LARGE SCALE GENOMIC DNA]</scope>
    <source>
        <strain evidence="18">cv. CVL-1</strain>
        <tissue evidence="17">Whole seedling</tissue>
    </source>
</reference>
<dbReference type="GO" id="GO:0004222">
    <property type="term" value="F:metalloendopeptidase activity"/>
    <property type="evidence" value="ECO:0007669"/>
    <property type="project" value="InterPro"/>
</dbReference>
<dbReference type="FunFam" id="3.40.390.10:FF:000018">
    <property type="entry name" value="Metalloendoproteinase 1"/>
    <property type="match status" value="1"/>
</dbReference>
<dbReference type="PIRSF" id="PIRSF001191">
    <property type="entry name" value="Peptidase_M10A_matrix"/>
    <property type="match status" value="1"/>
</dbReference>
<feature type="binding site" evidence="14">
    <location>
        <position position="221"/>
    </location>
    <ligand>
        <name>Zn(2+)</name>
        <dbReference type="ChEBI" id="CHEBI:29105"/>
        <label>1</label>
    </ligand>
</feature>
<dbReference type="InterPro" id="IPR036365">
    <property type="entry name" value="PGBD-like_sf"/>
</dbReference>
<dbReference type="InterPro" id="IPR002477">
    <property type="entry name" value="Peptidoglycan-bd-like"/>
</dbReference>
<dbReference type="GO" id="GO:0098552">
    <property type="term" value="C:side of membrane"/>
    <property type="evidence" value="ECO:0007669"/>
    <property type="project" value="UniProtKB-KW"/>
</dbReference>
<keyword evidence="3" id="KW-0449">Lipoprotein</keyword>
<feature type="binding site" evidence="13">
    <location>
        <position position="274"/>
    </location>
    <ligand>
        <name>Zn(2+)</name>
        <dbReference type="ChEBI" id="CHEBI:29105"/>
        <label>2</label>
        <note>catalytic</note>
    </ligand>
</feature>
<dbReference type="GO" id="GO:0006508">
    <property type="term" value="P:proteolysis"/>
    <property type="evidence" value="ECO:0007669"/>
    <property type="project" value="UniProtKB-KW"/>
</dbReference>
<feature type="binding site" evidence="14">
    <location>
        <position position="211"/>
    </location>
    <ligand>
        <name>Ca(2+)</name>
        <dbReference type="ChEBI" id="CHEBI:29108"/>
        <label>2</label>
    </ligand>
</feature>
<dbReference type="Proteomes" id="UP000188268">
    <property type="component" value="Unassembled WGS sequence"/>
</dbReference>
<evidence type="ECO:0000256" key="7">
    <source>
        <dbReference type="ARBA" id="ARBA00022801"/>
    </source>
</evidence>
<keyword evidence="8 13" id="KW-0862">Zinc</keyword>
<feature type="active site" evidence="12">
    <location>
        <position position="271"/>
    </location>
</feature>
<evidence type="ECO:0000256" key="6">
    <source>
        <dbReference type="ARBA" id="ARBA00022729"/>
    </source>
</evidence>
<feature type="binding site" evidence="14">
    <location>
        <position position="251"/>
    </location>
    <ligand>
        <name>Ca(2+)</name>
        <dbReference type="ChEBI" id="CHEBI:29108"/>
        <label>3</label>
    </ligand>
</feature>
<feature type="binding site" description="in inhibited form" evidence="14">
    <location>
        <position position="124"/>
    </location>
    <ligand>
        <name>Zn(2+)</name>
        <dbReference type="ChEBI" id="CHEBI:29105"/>
        <label>2</label>
        <note>catalytic</note>
    </ligand>
</feature>
<dbReference type="PANTHER" id="PTHR10201:SF213">
    <property type="entry name" value="METALLOENDOPROTEINASE 2-MMP-LIKE"/>
    <property type="match status" value="1"/>
</dbReference>
<dbReference type="OrthoDB" id="406838at2759"/>
<protein>
    <submittedName>
        <fullName evidence="17">Peptidase M10, metallopeptidase</fullName>
    </submittedName>
</protein>
<feature type="binding site" evidence="14">
    <location>
        <position position="246"/>
    </location>
    <ligand>
        <name>Zn(2+)</name>
        <dbReference type="ChEBI" id="CHEBI:29105"/>
        <label>1</label>
    </ligand>
</feature>
<dbReference type="InterPro" id="IPR006026">
    <property type="entry name" value="Peptidase_Metallo"/>
</dbReference>
<evidence type="ECO:0000256" key="4">
    <source>
        <dbReference type="ARBA" id="ARBA00022670"/>
    </source>
</evidence>
<evidence type="ECO:0000256" key="8">
    <source>
        <dbReference type="ARBA" id="ARBA00022833"/>
    </source>
</evidence>
<feature type="chain" id="PRO_5012751609" evidence="15">
    <location>
        <begin position="32"/>
        <end position="315"/>
    </location>
</feature>
<dbReference type="Pfam" id="PF01471">
    <property type="entry name" value="PG_binding_1"/>
    <property type="match status" value="1"/>
</dbReference>
<dbReference type="AlphaFoldDB" id="A0A1R3GPD9"/>
<dbReference type="SUPFAM" id="SSF55486">
    <property type="entry name" value="Metalloproteases ('zincins'), catalytic domain"/>
    <property type="match status" value="1"/>
</dbReference>
<dbReference type="CDD" id="cd04278">
    <property type="entry name" value="ZnMc_MMP"/>
    <property type="match status" value="1"/>
</dbReference>
<feature type="binding site" evidence="14">
    <location>
        <position position="229"/>
    </location>
    <ligand>
        <name>Ca(2+)</name>
        <dbReference type="ChEBI" id="CHEBI:29108"/>
        <label>3</label>
    </ligand>
</feature>
<name>A0A1R3GPD9_COCAP</name>
<dbReference type="Pfam" id="PF00413">
    <property type="entry name" value="Peptidase_M10"/>
    <property type="match status" value="1"/>
</dbReference>
<evidence type="ECO:0000256" key="5">
    <source>
        <dbReference type="ARBA" id="ARBA00022723"/>
    </source>
</evidence>
<evidence type="ECO:0000259" key="16">
    <source>
        <dbReference type="SMART" id="SM00235"/>
    </source>
</evidence>
<feature type="binding site" evidence="14">
    <location>
        <position position="248"/>
    </location>
    <ligand>
        <name>Ca(2+)</name>
        <dbReference type="ChEBI" id="CHEBI:29108"/>
        <label>3</label>
    </ligand>
</feature>
<dbReference type="GO" id="GO:0005886">
    <property type="term" value="C:plasma membrane"/>
    <property type="evidence" value="ECO:0007669"/>
    <property type="project" value="UniProtKB-SubCell"/>
</dbReference>
<keyword evidence="3" id="KW-0336">GPI-anchor</keyword>
<feature type="binding site" evidence="14">
    <location>
        <position position="288"/>
    </location>
    <ligand>
        <name>Zn(2+)</name>
        <dbReference type="ChEBI" id="CHEBI:29105"/>
        <label>2</label>
        <note>catalytic</note>
    </ligand>
</feature>
<keyword evidence="7" id="KW-0378">Hydrolase</keyword>
<dbReference type="GO" id="GO:0031012">
    <property type="term" value="C:extracellular matrix"/>
    <property type="evidence" value="ECO:0007669"/>
    <property type="project" value="InterPro"/>
</dbReference>
<dbReference type="Gene3D" id="3.40.390.10">
    <property type="entry name" value="Collagenase (Catalytic Domain)"/>
    <property type="match status" value="1"/>
</dbReference>
<sequence>MASKVILPFFSSFTLFLFLLLLPLLFQAVLAHPKDQNSSSSFQFLQQLQGCQKGNKVKDINKVKKYLKHLGYLSYDINKTHADNNDHFDESLEHAIKTYQLNYNLKATGTLDLETVSKMMTPRCSVPDIINGTSRMNSGKKNLSKSIHDFPSQYTFFPNRLRWPPSKFSLTYAFLPGTRPDAIGPVARAFQTWAANTPFRFTRIMDPRRADLKISFERRDHGDGAPFDGPGGILAHAFAPTDGRLHYDADETWTVNSTPNSYHLESVALHEIGHLLGLQHSSVRAASMYPAFDPGEIRGLHADDITGMKVLYGSS</sequence>
<dbReference type="OMA" id="LCTIESK"/>
<keyword evidence="4" id="KW-0645">Protease</keyword>
<dbReference type="STRING" id="210143.A0A1R3GPD9"/>
<dbReference type="InterPro" id="IPR001818">
    <property type="entry name" value="Pept_M10_metallopeptidase"/>
</dbReference>
<evidence type="ECO:0000256" key="13">
    <source>
        <dbReference type="PIRSR" id="PIRSR001191-2"/>
    </source>
</evidence>
<dbReference type="GO" id="GO:0008270">
    <property type="term" value="F:zinc ion binding"/>
    <property type="evidence" value="ECO:0007669"/>
    <property type="project" value="InterPro"/>
</dbReference>
<evidence type="ECO:0000256" key="2">
    <source>
        <dbReference type="ARBA" id="ARBA00009614"/>
    </source>
</evidence>
<keyword evidence="5 13" id="KW-0479">Metal-binding</keyword>
<dbReference type="Gramene" id="OMO59909">
    <property type="protein sequence ID" value="OMO59909"/>
    <property type="gene ID" value="CCACVL1_24539"/>
</dbReference>
<feature type="signal peptide" evidence="15">
    <location>
        <begin position="1"/>
        <end position="31"/>
    </location>
</feature>
<keyword evidence="14" id="KW-0106">Calcium</keyword>
<evidence type="ECO:0000256" key="10">
    <source>
        <dbReference type="ARBA" id="ARBA00023145"/>
    </source>
</evidence>
<proteinExistence type="inferred from homology"/>
<evidence type="ECO:0000256" key="3">
    <source>
        <dbReference type="ARBA" id="ARBA00022622"/>
    </source>
</evidence>
<feature type="binding site" evidence="14">
    <location>
        <position position="236"/>
    </location>
    <ligand>
        <name>Zn(2+)</name>
        <dbReference type="ChEBI" id="CHEBI:29105"/>
        <label>1</label>
    </ligand>
</feature>
<evidence type="ECO:0000256" key="1">
    <source>
        <dbReference type="ARBA" id="ARBA00004471"/>
    </source>
</evidence>
<keyword evidence="10" id="KW-0865">Zymogen</keyword>
<organism evidence="17 18">
    <name type="scientific">Corchorus capsularis</name>
    <name type="common">Jute</name>
    <dbReference type="NCBI Taxonomy" id="210143"/>
    <lineage>
        <taxon>Eukaryota</taxon>
        <taxon>Viridiplantae</taxon>
        <taxon>Streptophyta</taxon>
        <taxon>Embryophyta</taxon>
        <taxon>Tracheophyta</taxon>
        <taxon>Spermatophyta</taxon>
        <taxon>Magnoliopsida</taxon>
        <taxon>eudicotyledons</taxon>
        <taxon>Gunneridae</taxon>
        <taxon>Pentapetalae</taxon>
        <taxon>rosids</taxon>
        <taxon>malvids</taxon>
        <taxon>Malvales</taxon>
        <taxon>Malvaceae</taxon>
        <taxon>Grewioideae</taxon>
        <taxon>Apeibeae</taxon>
        <taxon>Corchorus</taxon>
    </lineage>
</organism>
<feature type="binding site" evidence="14">
    <location>
        <position position="251"/>
    </location>
    <ligand>
        <name>Ca(2+)</name>
        <dbReference type="ChEBI" id="CHEBI:29108"/>
        <label>1</label>
    </ligand>
</feature>
<evidence type="ECO:0000256" key="14">
    <source>
        <dbReference type="PIRSR" id="PIRSR621190-2"/>
    </source>
</evidence>
<dbReference type="SMART" id="SM00235">
    <property type="entry name" value="ZnMc"/>
    <property type="match status" value="1"/>
</dbReference>
<evidence type="ECO:0000313" key="17">
    <source>
        <dbReference type="EMBL" id="OMO59909.1"/>
    </source>
</evidence>
<comment type="cofactor">
    <cofactor evidence="14">
        <name>Zn(2+)</name>
        <dbReference type="ChEBI" id="CHEBI:29105"/>
    </cofactor>
    <text evidence="14">Binds 2 Zn(2+) ions per subunit.</text>
</comment>
<keyword evidence="6 15" id="KW-0732">Signal</keyword>
<dbReference type="SUPFAM" id="SSF47090">
    <property type="entry name" value="PGBD-like"/>
    <property type="match status" value="1"/>
</dbReference>
<evidence type="ECO:0000313" key="18">
    <source>
        <dbReference type="Proteomes" id="UP000188268"/>
    </source>
</evidence>
<dbReference type="PANTHER" id="PTHR10201">
    <property type="entry name" value="MATRIX METALLOPROTEINASE"/>
    <property type="match status" value="1"/>
</dbReference>
<dbReference type="EMBL" id="AWWV01013831">
    <property type="protein sequence ID" value="OMO59909.1"/>
    <property type="molecule type" value="Genomic_DNA"/>
</dbReference>
<dbReference type="GO" id="GO:0030198">
    <property type="term" value="P:extracellular matrix organization"/>
    <property type="evidence" value="ECO:0007669"/>
    <property type="project" value="TreeGrafter"/>
</dbReference>
<comment type="cofactor">
    <cofactor evidence="14">
        <name>Ca(2+)</name>
        <dbReference type="ChEBI" id="CHEBI:29108"/>
    </cofactor>
    <text evidence="14">Can bind about 5 Ca(2+) ions per subunit.</text>
</comment>
<dbReference type="InterPro" id="IPR024079">
    <property type="entry name" value="MetalloPept_cat_dom_sf"/>
</dbReference>
<evidence type="ECO:0000256" key="12">
    <source>
        <dbReference type="PIRSR" id="PIRSR001191-1"/>
    </source>
</evidence>
<keyword evidence="9" id="KW-0482">Metalloprotease</keyword>
<keyword evidence="11" id="KW-0325">Glycoprotein</keyword>
<feature type="binding site" evidence="13">
    <location>
        <position position="270"/>
    </location>
    <ligand>
        <name>Zn(2+)</name>
        <dbReference type="ChEBI" id="CHEBI:29105"/>
        <label>2</label>
        <note>catalytic</note>
    </ligand>
</feature>
<feature type="binding site" evidence="14">
    <location>
        <position position="228"/>
    </location>
    <ligand>
        <name>Ca(2+)</name>
        <dbReference type="ChEBI" id="CHEBI:29108"/>
        <label>3</label>
    </ligand>
</feature>
<comment type="caution">
    <text evidence="17">The sequence shown here is derived from an EMBL/GenBank/DDBJ whole genome shotgun (WGS) entry which is preliminary data.</text>
</comment>
<accession>A0A1R3GPD9</accession>
<dbReference type="InterPro" id="IPR021190">
    <property type="entry name" value="Pept_M10A"/>
</dbReference>
<evidence type="ECO:0000256" key="15">
    <source>
        <dbReference type="SAM" id="SignalP"/>
    </source>
</evidence>
<evidence type="ECO:0000256" key="11">
    <source>
        <dbReference type="ARBA" id="ARBA00023180"/>
    </source>
</evidence>